<feature type="compositionally biased region" description="Low complexity" evidence="9">
    <location>
        <begin position="538"/>
        <end position="565"/>
    </location>
</feature>
<proteinExistence type="predicted"/>
<feature type="compositionally biased region" description="Polar residues" evidence="9">
    <location>
        <begin position="377"/>
        <end position="393"/>
    </location>
</feature>
<keyword evidence="7" id="KW-0539">Nucleus</keyword>
<organism evidence="10 11">
    <name type="scientific">Lepeophtheirus salmonis</name>
    <name type="common">Salmon louse</name>
    <name type="synonym">Caligus salmonis</name>
    <dbReference type="NCBI Taxonomy" id="72036"/>
    <lineage>
        <taxon>Eukaryota</taxon>
        <taxon>Metazoa</taxon>
        <taxon>Ecdysozoa</taxon>
        <taxon>Arthropoda</taxon>
        <taxon>Crustacea</taxon>
        <taxon>Multicrustacea</taxon>
        <taxon>Hexanauplia</taxon>
        <taxon>Copepoda</taxon>
        <taxon>Siphonostomatoida</taxon>
        <taxon>Caligidae</taxon>
        <taxon>Lepeophtheirus</taxon>
    </lineage>
</organism>
<evidence type="ECO:0000256" key="8">
    <source>
        <dbReference type="SAM" id="Coils"/>
    </source>
</evidence>
<evidence type="ECO:0000256" key="3">
    <source>
        <dbReference type="ARBA" id="ARBA00023015"/>
    </source>
</evidence>
<evidence type="ECO:0000256" key="4">
    <source>
        <dbReference type="ARBA" id="ARBA00023125"/>
    </source>
</evidence>
<keyword evidence="4" id="KW-0238">DNA-binding</keyword>
<dbReference type="GO" id="GO:0000981">
    <property type="term" value="F:DNA-binding transcription factor activity, RNA polymerase II-specific"/>
    <property type="evidence" value="ECO:0007669"/>
    <property type="project" value="TreeGrafter"/>
</dbReference>
<dbReference type="InterPro" id="IPR003619">
    <property type="entry name" value="MAD_homology1_Dwarfin-type"/>
</dbReference>
<sequence length="588" mass="64040">MLLPMTNRTRFFRRKKLPPVVDVGGNPHHHHQHHAAAAAAAAAAGYHHHPHHTHHQLMDMYSAAGGMSPAINTMDWKNTSQDEFHPFIEALLPHVKSFAYTWFNLQAAKRKYFKKHEKRMSLEEERRCKEELMAEKPEVKQKWASRLLGKLRKDIAQECREDFVLSITGKKPAMCVLSNPDQKGKMRRIDCLRQADKVWRLDLVQVILFKAVPLESTDGERLEKSHDCLHPGLCVNPYHINVSVRELDLFLANYVNSNDELSAIEKDPDLGPSLRVGYPRNPFNDVICNDTIAASGVFTAKELCRLSKASIMSGGGNGSHHSGSSGSSSSAINGVKLEGSGYYCNSYTPPAQVDHSILSSAYSIPSQHSALHPPPTSSYYGQVDSGQHSPNKYSSSGGGASATGNENNNQGGQDNFSDFVSLVCQESGSHPGPIRSPYSGYHLGGGGGATSSNHLHSSHLHHTHHHHHQPPASVASSHMNNNSSLRASSELDGASHTPPPPGSVTSNSAASPTEDRSDSSEATVGQDLSNRSSELRRSNNNNTTNNSNTNNNNEGESPSPSSTSPYSVKTYLTFQGSSAPENLAQVFM</sequence>
<name>A0A7R8CRQ4_LEPSM</name>
<evidence type="ECO:0000256" key="6">
    <source>
        <dbReference type="ARBA" id="ARBA00023163"/>
    </source>
</evidence>
<dbReference type="AlphaFoldDB" id="A0A7R8CRQ4"/>
<protein>
    <submittedName>
        <fullName evidence="10">Nuclear factor 1 A-type,Nuclear factor 1 C-type,Nuclear factor 1,Nuclear factor 1 X-type,Nuclear factor 1 B-type</fullName>
    </submittedName>
</protein>
<evidence type="ECO:0000256" key="9">
    <source>
        <dbReference type="SAM" id="MobiDB-lite"/>
    </source>
</evidence>
<reference evidence="10" key="1">
    <citation type="submission" date="2021-02" db="EMBL/GenBank/DDBJ databases">
        <authorList>
            <person name="Bekaert M."/>
        </authorList>
    </citation>
    <scope>NUCLEOTIDE SEQUENCE</scope>
    <source>
        <strain evidence="10">IoA-00</strain>
    </source>
</reference>
<feature type="compositionally biased region" description="Basic residues" evidence="9">
    <location>
        <begin position="456"/>
        <end position="469"/>
    </location>
</feature>
<dbReference type="Proteomes" id="UP000675881">
    <property type="component" value="Chromosome 3"/>
</dbReference>
<gene>
    <name evidence="10" type="ORF">LSAA_7034</name>
</gene>
<evidence type="ECO:0000313" key="10">
    <source>
        <dbReference type="EMBL" id="CAF2905065.1"/>
    </source>
</evidence>
<dbReference type="GO" id="GO:0005634">
    <property type="term" value="C:nucleus"/>
    <property type="evidence" value="ECO:0007669"/>
    <property type="project" value="UniProtKB-SubCell"/>
</dbReference>
<evidence type="ECO:0000256" key="5">
    <source>
        <dbReference type="ARBA" id="ARBA00023159"/>
    </source>
</evidence>
<keyword evidence="11" id="KW-1185">Reference proteome</keyword>
<evidence type="ECO:0000256" key="7">
    <source>
        <dbReference type="ARBA" id="ARBA00023242"/>
    </source>
</evidence>
<keyword evidence="6" id="KW-0804">Transcription</keyword>
<feature type="compositionally biased region" description="Low complexity" evidence="9">
    <location>
        <begin position="402"/>
        <end position="415"/>
    </location>
</feature>
<feature type="region of interest" description="Disordered" evidence="9">
    <location>
        <begin position="366"/>
        <end position="567"/>
    </location>
</feature>
<dbReference type="GO" id="GO:0000978">
    <property type="term" value="F:RNA polymerase II cis-regulatory region sequence-specific DNA binding"/>
    <property type="evidence" value="ECO:0007669"/>
    <property type="project" value="TreeGrafter"/>
</dbReference>
<dbReference type="Pfam" id="PF03165">
    <property type="entry name" value="MH1"/>
    <property type="match status" value="1"/>
</dbReference>
<dbReference type="GO" id="GO:0006260">
    <property type="term" value="P:DNA replication"/>
    <property type="evidence" value="ECO:0007669"/>
    <property type="project" value="UniProtKB-KW"/>
</dbReference>
<dbReference type="SMART" id="SM00523">
    <property type="entry name" value="DWA"/>
    <property type="match status" value="1"/>
</dbReference>
<feature type="coiled-coil region" evidence="8">
    <location>
        <begin position="105"/>
        <end position="142"/>
    </location>
</feature>
<dbReference type="InterPro" id="IPR000647">
    <property type="entry name" value="CTF/NFI"/>
</dbReference>
<keyword evidence="2" id="KW-0235">DNA replication</keyword>
<evidence type="ECO:0000313" key="11">
    <source>
        <dbReference type="Proteomes" id="UP000675881"/>
    </source>
</evidence>
<dbReference type="GO" id="GO:0045893">
    <property type="term" value="P:positive regulation of DNA-templated transcription"/>
    <property type="evidence" value="ECO:0007669"/>
    <property type="project" value="UniProtKB-ARBA"/>
</dbReference>
<dbReference type="InterPro" id="IPR020604">
    <property type="entry name" value="CTF/NFI_DNA-bd-dom"/>
</dbReference>
<accession>A0A7R8CRQ4</accession>
<dbReference type="PANTHER" id="PTHR11492">
    <property type="entry name" value="NUCLEAR FACTOR I"/>
    <property type="match status" value="1"/>
</dbReference>
<dbReference type="InterPro" id="IPR019548">
    <property type="entry name" value="CTF/NFI_DNA-bd_N"/>
</dbReference>
<dbReference type="PANTHER" id="PTHR11492:SF8">
    <property type="entry name" value="NUCLEAR FACTOR I, ISOFORM B"/>
    <property type="match status" value="1"/>
</dbReference>
<dbReference type="OrthoDB" id="10055441at2759"/>
<keyword evidence="5" id="KW-0010">Activator</keyword>
<evidence type="ECO:0000256" key="1">
    <source>
        <dbReference type="ARBA" id="ARBA00004123"/>
    </source>
</evidence>
<dbReference type="Pfam" id="PF10524">
    <property type="entry name" value="NfI_DNAbd_pre-N"/>
    <property type="match status" value="1"/>
</dbReference>
<evidence type="ECO:0000256" key="2">
    <source>
        <dbReference type="ARBA" id="ARBA00022705"/>
    </source>
</evidence>
<comment type="subcellular location">
    <subcellularLocation>
        <location evidence="1">Nucleus</location>
    </subcellularLocation>
</comment>
<keyword evidence="8" id="KW-0175">Coiled coil</keyword>
<dbReference type="EMBL" id="HG994582">
    <property type="protein sequence ID" value="CAF2905065.1"/>
    <property type="molecule type" value="Genomic_DNA"/>
</dbReference>
<keyword evidence="3" id="KW-0805">Transcription regulation</keyword>
<dbReference type="PROSITE" id="PS51080">
    <property type="entry name" value="CTF_NFI_2"/>
    <property type="match status" value="1"/>
</dbReference>